<proteinExistence type="predicted"/>
<dbReference type="Gene3D" id="2.20.110.10">
    <property type="entry name" value="Histone H3 K4-specific methyltransferase SET7/9 N-terminal domain"/>
    <property type="match status" value="2"/>
</dbReference>
<dbReference type="AlphaFoldDB" id="L8GQG5"/>
<evidence type="ECO:0000256" key="2">
    <source>
        <dbReference type="SAM" id="MobiDB-lite"/>
    </source>
</evidence>
<dbReference type="PANTHER" id="PTHR23084">
    <property type="entry name" value="PHOSPHATIDYLINOSITOL-4-PHOSPHATE 5-KINASE RELATED"/>
    <property type="match status" value="1"/>
</dbReference>
<sequence length="131" mass="14073">MPVVNDSGADMPACDVGGCAPLARPVPSVVTKEAHEGNWVDGKPHGRGAWTCSDGSLYVGLFKANLFDGIGIPRDMGTYLGQWTDDKRNGIGTRILPNGVCYSGKWRDNQPHSLGALTPTGEPDDARSWRY</sequence>
<evidence type="ECO:0000313" key="4">
    <source>
        <dbReference type="Proteomes" id="UP000011083"/>
    </source>
</evidence>
<dbReference type="OrthoDB" id="406044at2759"/>
<dbReference type="KEGG" id="acan:ACA1_304050"/>
<keyword evidence="4" id="KW-1185">Reference proteome</keyword>
<dbReference type="Proteomes" id="UP000011083">
    <property type="component" value="Unassembled WGS sequence"/>
</dbReference>
<dbReference type="SUPFAM" id="SSF82185">
    <property type="entry name" value="Histone H3 K4-specific methyltransferase SET7/9 N-terminal domain"/>
    <property type="match status" value="1"/>
</dbReference>
<reference evidence="3 4" key="1">
    <citation type="journal article" date="2013" name="Genome Biol.">
        <title>Genome of Acanthamoeba castellanii highlights extensive lateral gene transfer and early evolution of tyrosine kinase signaling.</title>
        <authorList>
            <person name="Clarke M."/>
            <person name="Lohan A.J."/>
            <person name="Liu B."/>
            <person name="Lagkouvardos I."/>
            <person name="Roy S."/>
            <person name="Zafar N."/>
            <person name="Bertelli C."/>
            <person name="Schilde C."/>
            <person name="Kianianmomeni A."/>
            <person name="Burglin T.R."/>
            <person name="Frech C."/>
            <person name="Turcotte B."/>
            <person name="Kopec K.O."/>
            <person name="Synnott J.M."/>
            <person name="Choo C."/>
            <person name="Paponov I."/>
            <person name="Finkler A."/>
            <person name="Soon Heng Tan C."/>
            <person name="Hutchins A.P."/>
            <person name="Weinmeier T."/>
            <person name="Rattei T."/>
            <person name="Chu J.S."/>
            <person name="Gimenez G."/>
            <person name="Irimia M."/>
            <person name="Rigden D.J."/>
            <person name="Fitzpatrick D.A."/>
            <person name="Lorenzo-Morales J."/>
            <person name="Bateman A."/>
            <person name="Chiu C.H."/>
            <person name="Tang P."/>
            <person name="Hegemann P."/>
            <person name="Fromm H."/>
            <person name="Raoult D."/>
            <person name="Greub G."/>
            <person name="Miranda-Saavedra D."/>
            <person name="Chen N."/>
            <person name="Nash P."/>
            <person name="Ginger M.L."/>
            <person name="Horn M."/>
            <person name="Schaap P."/>
            <person name="Caler L."/>
            <person name="Loftus B."/>
        </authorList>
    </citation>
    <scope>NUCLEOTIDE SEQUENCE [LARGE SCALE GENOMIC DNA]</scope>
    <source>
        <strain evidence="3 4">Neff</strain>
    </source>
</reference>
<dbReference type="STRING" id="1257118.L8GQG5"/>
<dbReference type="VEuPathDB" id="AmoebaDB:ACA1_304050"/>
<keyword evidence="1" id="KW-0677">Repeat</keyword>
<dbReference type="SMART" id="SM00698">
    <property type="entry name" value="MORN"/>
    <property type="match status" value="3"/>
</dbReference>
<protein>
    <submittedName>
        <fullName evidence="3">Membrance occupation and recognition nexus protein 1, putative</fullName>
    </submittedName>
</protein>
<dbReference type="RefSeq" id="XP_004336389.1">
    <property type="nucleotide sequence ID" value="XM_004336341.1"/>
</dbReference>
<organism evidence="3 4">
    <name type="scientific">Acanthamoeba castellanii (strain ATCC 30010 / Neff)</name>
    <dbReference type="NCBI Taxonomy" id="1257118"/>
    <lineage>
        <taxon>Eukaryota</taxon>
        <taxon>Amoebozoa</taxon>
        <taxon>Discosea</taxon>
        <taxon>Longamoebia</taxon>
        <taxon>Centramoebida</taxon>
        <taxon>Acanthamoebidae</taxon>
        <taxon>Acanthamoeba</taxon>
    </lineage>
</organism>
<dbReference type="EMBL" id="KB008054">
    <property type="protein sequence ID" value="ELR14376.1"/>
    <property type="molecule type" value="Genomic_DNA"/>
</dbReference>
<name>L8GQG5_ACACF</name>
<dbReference type="Pfam" id="PF02493">
    <property type="entry name" value="MORN"/>
    <property type="match status" value="3"/>
</dbReference>
<gene>
    <name evidence="3" type="ORF">ACA1_304050</name>
</gene>
<evidence type="ECO:0000313" key="3">
    <source>
        <dbReference type="EMBL" id="ELR14376.1"/>
    </source>
</evidence>
<dbReference type="PANTHER" id="PTHR23084:SF263">
    <property type="entry name" value="MORN REPEAT-CONTAINING PROTEIN 1"/>
    <property type="match status" value="1"/>
</dbReference>
<dbReference type="GeneID" id="14914957"/>
<dbReference type="InterPro" id="IPR003409">
    <property type="entry name" value="MORN"/>
</dbReference>
<accession>L8GQG5</accession>
<evidence type="ECO:0000256" key="1">
    <source>
        <dbReference type="ARBA" id="ARBA00022737"/>
    </source>
</evidence>
<feature type="region of interest" description="Disordered" evidence="2">
    <location>
        <begin position="112"/>
        <end position="131"/>
    </location>
</feature>